<evidence type="ECO:0000313" key="5">
    <source>
        <dbReference type="EMBL" id="SFL55660.1"/>
    </source>
</evidence>
<dbReference type="InterPro" id="IPR010982">
    <property type="entry name" value="Lambda_DNA-bd_dom_sf"/>
</dbReference>
<protein>
    <submittedName>
        <fullName evidence="5">LacI family transcriptional regulator</fullName>
    </submittedName>
</protein>
<dbReference type="PROSITE" id="PS50932">
    <property type="entry name" value="HTH_LACI_2"/>
    <property type="match status" value="1"/>
</dbReference>
<evidence type="ECO:0000256" key="2">
    <source>
        <dbReference type="ARBA" id="ARBA00023125"/>
    </source>
</evidence>
<dbReference type="Pfam" id="PF13407">
    <property type="entry name" value="Peripla_BP_4"/>
    <property type="match status" value="1"/>
</dbReference>
<evidence type="ECO:0000313" key="6">
    <source>
        <dbReference type="Proteomes" id="UP000199006"/>
    </source>
</evidence>
<dbReference type="PANTHER" id="PTHR30146">
    <property type="entry name" value="LACI-RELATED TRANSCRIPTIONAL REPRESSOR"/>
    <property type="match status" value="1"/>
</dbReference>
<dbReference type="AlphaFoldDB" id="A0A1I4IMU2"/>
<dbReference type="Pfam" id="PF00356">
    <property type="entry name" value="LacI"/>
    <property type="match status" value="1"/>
</dbReference>
<dbReference type="SUPFAM" id="SSF53822">
    <property type="entry name" value="Periplasmic binding protein-like I"/>
    <property type="match status" value="1"/>
</dbReference>
<dbReference type="GO" id="GO:0003700">
    <property type="term" value="F:DNA-binding transcription factor activity"/>
    <property type="evidence" value="ECO:0007669"/>
    <property type="project" value="TreeGrafter"/>
</dbReference>
<keyword evidence="1" id="KW-0805">Transcription regulation</keyword>
<reference evidence="5 6" key="1">
    <citation type="submission" date="2016-10" db="EMBL/GenBank/DDBJ databases">
        <authorList>
            <person name="de Groot N.N."/>
        </authorList>
    </citation>
    <scope>NUCLEOTIDE SEQUENCE [LARGE SCALE GENOMIC DNA]</scope>
    <source>
        <strain evidence="5 6">ATCC 51327</strain>
    </source>
</reference>
<keyword evidence="6" id="KW-1185">Reference proteome</keyword>
<keyword evidence="2" id="KW-0238">DNA-binding</keyword>
<keyword evidence="3" id="KW-0804">Transcription</keyword>
<gene>
    <name evidence="5" type="ORF">SAMN02983006_01457</name>
</gene>
<accession>A0A1I4IMU2</accession>
<name>A0A1I4IMU2_9FIRM</name>
<organism evidence="5 6">
    <name type="scientific">Halanaerobium salsuginis</name>
    <dbReference type="NCBI Taxonomy" id="29563"/>
    <lineage>
        <taxon>Bacteria</taxon>
        <taxon>Bacillati</taxon>
        <taxon>Bacillota</taxon>
        <taxon>Clostridia</taxon>
        <taxon>Halanaerobiales</taxon>
        <taxon>Halanaerobiaceae</taxon>
        <taxon>Halanaerobium</taxon>
    </lineage>
</organism>
<dbReference type="SUPFAM" id="SSF47413">
    <property type="entry name" value="lambda repressor-like DNA-binding domains"/>
    <property type="match status" value="1"/>
</dbReference>
<dbReference type="GO" id="GO:0000976">
    <property type="term" value="F:transcription cis-regulatory region binding"/>
    <property type="evidence" value="ECO:0007669"/>
    <property type="project" value="TreeGrafter"/>
</dbReference>
<evidence type="ECO:0000256" key="1">
    <source>
        <dbReference type="ARBA" id="ARBA00023015"/>
    </source>
</evidence>
<dbReference type="CDD" id="cd01392">
    <property type="entry name" value="HTH_LacI"/>
    <property type="match status" value="1"/>
</dbReference>
<dbReference type="SMART" id="SM00354">
    <property type="entry name" value="HTH_LACI"/>
    <property type="match status" value="1"/>
</dbReference>
<dbReference type="InterPro" id="IPR000843">
    <property type="entry name" value="HTH_LacI"/>
</dbReference>
<evidence type="ECO:0000256" key="3">
    <source>
        <dbReference type="ARBA" id="ARBA00023163"/>
    </source>
</evidence>
<proteinExistence type="predicted"/>
<dbReference type="Gene3D" id="3.40.50.2300">
    <property type="match status" value="2"/>
</dbReference>
<evidence type="ECO:0000259" key="4">
    <source>
        <dbReference type="PROSITE" id="PS50932"/>
    </source>
</evidence>
<dbReference type="InterPro" id="IPR025997">
    <property type="entry name" value="SBP_2_dom"/>
</dbReference>
<dbReference type="PROSITE" id="PS00356">
    <property type="entry name" value="HTH_LACI_1"/>
    <property type="match status" value="1"/>
</dbReference>
<sequence>MKKRVTIKDIAKKADVSISTVHFALNNKPGVSEATRARIKKIAAECGYRPNLIASSLKRQTIRVAAAFPIPTEDNRFYFTRIWEGVRKYMQKMSDFNVELCEIKYYDDPKTQADRINNLLEKNKIDGLLTVGHMVNYGAMSIEKFIKKEIPVVLINTDLPESNRLCCIQPDYKIIGRTLAELVTDQISAQQKILLCAGDKKIPAHYLITQGFDSYIAEKDLQTPVLKVYDTEQKEVLYQEILSKIASSDVAACCSVSARNSVLLGKAIIATKRKGQITAVGSDLFEENFQYLREGVFTQLLYKKPYLQAYLAAKYLLEYIMQNSVPPRDTIYVNSEVVFQSSMAMYEEETYKLLL</sequence>
<dbReference type="PANTHER" id="PTHR30146:SF109">
    <property type="entry name" value="HTH-TYPE TRANSCRIPTIONAL REGULATOR GALS"/>
    <property type="match status" value="1"/>
</dbReference>
<dbReference type="OrthoDB" id="1938857at2"/>
<feature type="domain" description="HTH lacI-type" evidence="4">
    <location>
        <begin position="5"/>
        <end position="59"/>
    </location>
</feature>
<dbReference type="STRING" id="29563.SAMN02983006_01457"/>
<dbReference type="RefSeq" id="WP_089861506.1">
    <property type="nucleotide sequence ID" value="NZ_FOTI01000018.1"/>
</dbReference>
<dbReference type="Proteomes" id="UP000199006">
    <property type="component" value="Unassembled WGS sequence"/>
</dbReference>
<dbReference type="EMBL" id="FOTI01000018">
    <property type="protein sequence ID" value="SFL55660.1"/>
    <property type="molecule type" value="Genomic_DNA"/>
</dbReference>
<dbReference type="Gene3D" id="1.10.260.40">
    <property type="entry name" value="lambda repressor-like DNA-binding domains"/>
    <property type="match status" value="1"/>
</dbReference>
<dbReference type="InterPro" id="IPR028082">
    <property type="entry name" value="Peripla_BP_I"/>
</dbReference>